<reference evidence="5" key="1">
    <citation type="submission" date="2017-07" db="EMBL/GenBank/DDBJ databases">
        <authorList>
            <person name="Zhou D."/>
            <person name="Huang Y."/>
            <person name="Yuan J."/>
            <person name="Huang L."/>
            <person name="Tong Y."/>
        </authorList>
    </citation>
    <scope>NUCLEOTIDE SEQUENCE</scope>
    <source>
        <strain evidence="5">G295</strain>
        <plasmid evidence="5">pNDM-GJ02</plasmid>
    </source>
</reference>
<organism evidence="5">
    <name type="scientific">Acinetobacter towneri</name>
    <dbReference type="NCBI Taxonomy" id="202956"/>
    <lineage>
        <taxon>Bacteria</taxon>
        <taxon>Pseudomonadati</taxon>
        <taxon>Pseudomonadota</taxon>
        <taxon>Gammaproteobacteria</taxon>
        <taxon>Moraxellales</taxon>
        <taxon>Moraxellaceae</taxon>
        <taxon>Acinetobacter</taxon>
    </lineage>
</organism>
<keyword evidence="5" id="KW-0614">Plasmid</keyword>
<dbReference type="InterPro" id="IPR000792">
    <property type="entry name" value="Tscrpt_reg_LuxR_C"/>
</dbReference>
<name>A0A142ECV0_9GAMM</name>
<dbReference type="PROSITE" id="PS00622">
    <property type="entry name" value="HTH_LUXR_1"/>
    <property type="match status" value="1"/>
</dbReference>
<dbReference type="PROSITE" id="PS50043">
    <property type="entry name" value="HTH_LUXR_2"/>
    <property type="match status" value="1"/>
</dbReference>
<dbReference type="Pfam" id="PF00196">
    <property type="entry name" value="GerE"/>
    <property type="match status" value="1"/>
</dbReference>
<dbReference type="SMART" id="SM00421">
    <property type="entry name" value="HTH_LUXR"/>
    <property type="match status" value="1"/>
</dbReference>
<sequence length="308" mass="34946">MNTPAVRKGFQTIRASMIDLLGSCFEDASIAISMFNPISREHESVGASGYDQSMLDFLNGTFINYDEDMVFLRSSNLTCLEWNSTARPYRDTLFAKEYFIPKGYHGGITQLLFSEERQYTGALHINIKTTDSVSREAQRLISNSAPILASVTDWWHEIVSLECEATPESFLFVVINKKVFCNREDPVRVLGVRTVEKILRADSESRIPHQFYIEDCHGKRWSMKAMRKNGELLLFAHPGVLPFSITPRELDIASWLVGGLQTKEIARALQISERTVAHHVESLLLKLGLHNRVSAAIFCYRNGILTLR</sequence>
<dbReference type="InterPro" id="IPR016032">
    <property type="entry name" value="Sig_transdc_resp-reg_C-effctor"/>
</dbReference>
<evidence type="ECO:0000256" key="2">
    <source>
        <dbReference type="ARBA" id="ARBA00023125"/>
    </source>
</evidence>
<dbReference type="SUPFAM" id="SSF46894">
    <property type="entry name" value="C-terminal effector domain of the bipartite response regulators"/>
    <property type="match status" value="1"/>
</dbReference>
<dbReference type="EMBL" id="KT965093">
    <property type="protein sequence ID" value="AMQ45988.1"/>
    <property type="molecule type" value="Genomic_DNA"/>
</dbReference>
<keyword evidence="3" id="KW-0804">Transcription</keyword>
<feature type="domain" description="HTH luxR-type" evidence="4">
    <location>
        <begin position="238"/>
        <end position="303"/>
    </location>
</feature>
<dbReference type="PANTHER" id="PTHR44688">
    <property type="entry name" value="DNA-BINDING TRANSCRIPTIONAL ACTIVATOR DEVR_DOSR"/>
    <property type="match status" value="1"/>
</dbReference>
<dbReference type="GO" id="GO:0006355">
    <property type="term" value="P:regulation of DNA-templated transcription"/>
    <property type="evidence" value="ECO:0007669"/>
    <property type="project" value="InterPro"/>
</dbReference>
<protein>
    <recommendedName>
        <fullName evidence="4">HTH luxR-type domain-containing protein</fullName>
    </recommendedName>
</protein>
<evidence type="ECO:0000313" key="5">
    <source>
        <dbReference type="EMBL" id="AMQ45988.1"/>
    </source>
</evidence>
<dbReference type="PANTHER" id="PTHR44688:SF16">
    <property type="entry name" value="DNA-BINDING TRANSCRIPTIONAL ACTIVATOR DEVR_DOSR"/>
    <property type="match status" value="1"/>
</dbReference>
<geneLocation type="plasmid" evidence="5">
    <name>pNDM-GJ02</name>
</geneLocation>
<dbReference type="GO" id="GO:0003677">
    <property type="term" value="F:DNA binding"/>
    <property type="evidence" value="ECO:0007669"/>
    <property type="project" value="UniProtKB-KW"/>
</dbReference>
<dbReference type="AlphaFoldDB" id="A0A142ECV0"/>
<keyword evidence="2" id="KW-0238">DNA-binding</keyword>
<proteinExistence type="predicted"/>
<dbReference type="Gene3D" id="1.10.10.10">
    <property type="entry name" value="Winged helix-like DNA-binding domain superfamily/Winged helix DNA-binding domain"/>
    <property type="match status" value="1"/>
</dbReference>
<evidence type="ECO:0000256" key="1">
    <source>
        <dbReference type="ARBA" id="ARBA00023015"/>
    </source>
</evidence>
<accession>A0A142ECV0</accession>
<keyword evidence="1" id="KW-0805">Transcription regulation</keyword>
<dbReference type="InterPro" id="IPR036388">
    <property type="entry name" value="WH-like_DNA-bd_sf"/>
</dbReference>
<evidence type="ECO:0000259" key="4">
    <source>
        <dbReference type="PROSITE" id="PS50043"/>
    </source>
</evidence>
<dbReference type="PRINTS" id="PR00038">
    <property type="entry name" value="HTHLUXR"/>
</dbReference>
<dbReference type="CDD" id="cd06170">
    <property type="entry name" value="LuxR_C_like"/>
    <property type="match status" value="1"/>
</dbReference>
<evidence type="ECO:0000256" key="3">
    <source>
        <dbReference type="ARBA" id="ARBA00023163"/>
    </source>
</evidence>